<dbReference type="SUPFAM" id="SSF53850">
    <property type="entry name" value="Periplasmic binding protein-like II"/>
    <property type="match status" value="1"/>
</dbReference>
<evidence type="ECO:0000259" key="5">
    <source>
        <dbReference type="PROSITE" id="PS50931"/>
    </source>
</evidence>
<organism evidence="6 7">
    <name type="scientific">Nitrospirillum amazonense</name>
    <dbReference type="NCBI Taxonomy" id="28077"/>
    <lineage>
        <taxon>Bacteria</taxon>
        <taxon>Pseudomonadati</taxon>
        <taxon>Pseudomonadota</taxon>
        <taxon>Alphaproteobacteria</taxon>
        <taxon>Rhodospirillales</taxon>
        <taxon>Azospirillaceae</taxon>
        <taxon>Nitrospirillum</taxon>
    </lineage>
</organism>
<dbReference type="Pfam" id="PF00126">
    <property type="entry name" value="HTH_1"/>
    <property type="match status" value="1"/>
</dbReference>
<dbReference type="GO" id="GO:0003700">
    <property type="term" value="F:DNA-binding transcription factor activity"/>
    <property type="evidence" value="ECO:0007669"/>
    <property type="project" value="InterPro"/>
</dbReference>
<dbReference type="SUPFAM" id="SSF46785">
    <property type="entry name" value="Winged helix' DNA-binding domain"/>
    <property type="match status" value="1"/>
</dbReference>
<dbReference type="GO" id="GO:0032993">
    <property type="term" value="C:protein-DNA complex"/>
    <property type="evidence" value="ECO:0007669"/>
    <property type="project" value="TreeGrafter"/>
</dbReference>
<dbReference type="Proteomes" id="UP000315751">
    <property type="component" value="Unassembled WGS sequence"/>
</dbReference>
<evidence type="ECO:0000256" key="3">
    <source>
        <dbReference type="ARBA" id="ARBA00023125"/>
    </source>
</evidence>
<keyword evidence="3" id="KW-0238">DNA-binding</keyword>
<evidence type="ECO:0000256" key="2">
    <source>
        <dbReference type="ARBA" id="ARBA00023015"/>
    </source>
</evidence>
<accession>A0A560GS92</accession>
<keyword evidence="2" id="KW-0805">Transcription regulation</keyword>
<dbReference type="Gene3D" id="1.10.10.10">
    <property type="entry name" value="Winged helix-like DNA-binding domain superfamily/Winged helix DNA-binding domain"/>
    <property type="match status" value="1"/>
</dbReference>
<evidence type="ECO:0000313" key="7">
    <source>
        <dbReference type="Proteomes" id="UP000315751"/>
    </source>
</evidence>
<reference evidence="6 7" key="1">
    <citation type="submission" date="2019-06" db="EMBL/GenBank/DDBJ databases">
        <title>Genomic Encyclopedia of Type Strains, Phase IV (KMG-V): Genome sequencing to study the core and pangenomes of soil and plant-associated prokaryotes.</title>
        <authorList>
            <person name="Whitman W."/>
        </authorList>
    </citation>
    <scope>NUCLEOTIDE SEQUENCE [LARGE SCALE GENOMIC DNA]</scope>
    <source>
        <strain evidence="6 7">BR 11622</strain>
    </source>
</reference>
<keyword evidence="7" id="KW-1185">Reference proteome</keyword>
<dbReference type="GO" id="GO:0003677">
    <property type="term" value="F:DNA binding"/>
    <property type="evidence" value="ECO:0007669"/>
    <property type="project" value="UniProtKB-KW"/>
</dbReference>
<dbReference type="InterPro" id="IPR000847">
    <property type="entry name" value="LysR_HTH_N"/>
</dbReference>
<dbReference type="InterPro" id="IPR005119">
    <property type="entry name" value="LysR_subst-bd"/>
</dbReference>
<dbReference type="EMBL" id="VITR01000016">
    <property type="protein sequence ID" value="TWB36898.1"/>
    <property type="molecule type" value="Genomic_DNA"/>
</dbReference>
<comment type="similarity">
    <text evidence="1">Belongs to the LysR transcriptional regulatory family.</text>
</comment>
<evidence type="ECO:0000256" key="1">
    <source>
        <dbReference type="ARBA" id="ARBA00009437"/>
    </source>
</evidence>
<comment type="caution">
    <text evidence="6">The sequence shown here is derived from an EMBL/GenBank/DDBJ whole genome shotgun (WGS) entry which is preliminary data.</text>
</comment>
<dbReference type="FunFam" id="1.10.10.10:FF:000001">
    <property type="entry name" value="LysR family transcriptional regulator"/>
    <property type="match status" value="1"/>
</dbReference>
<dbReference type="Pfam" id="PF03466">
    <property type="entry name" value="LysR_substrate"/>
    <property type="match status" value="1"/>
</dbReference>
<protein>
    <submittedName>
        <fullName evidence="6">LysR family hydrogen peroxide-inducible transcriptional activator</fullName>
    </submittedName>
</protein>
<dbReference type="PROSITE" id="PS50931">
    <property type="entry name" value="HTH_LYSR"/>
    <property type="match status" value="1"/>
</dbReference>
<name>A0A560GS92_9PROT</name>
<evidence type="ECO:0000313" key="6">
    <source>
        <dbReference type="EMBL" id="TWB36898.1"/>
    </source>
</evidence>
<sequence>MRHRHPTELPPMTLPSLKQLRYLVHLYEHRNFSRAAEACNVTQAALSSSIQELESLLRLHLVERTRRMVAFTAIGEQVVEKARELLRAAQDLGNIGQAAGPLTGVLRLGIIPTIGPYLLPRLLPGVADRCPLLDLHVREEFSASLCTALGRGDLDCAILALPYPCATLDYAALFDDPLVLAFHREDPVGAQMALAEEDWVERLLLLPDGHCLRDHTLSLCGRADLNRQAMSASTLQTLVHLVDNRRGVTLLPEMAVRAGILNGLHVATRPLPDPEAKRHIVLAWRGGAAMATTYQRLAQVIQELRQQ</sequence>
<dbReference type="InterPro" id="IPR036388">
    <property type="entry name" value="WH-like_DNA-bd_sf"/>
</dbReference>
<dbReference type="InterPro" id="IPR036390">
    <property type="entry name" value="WH_DNA-bd_sf"/>
</dbReference>
<keyword evidence="4" id="KW-0804">Transcription</keyword>
<dbReference type="PRINTS" id="PR00039">
    <property type="entry name" value="HTHLYSR"/>
</dbReference>
<dbReference type="PANTHER" id="PTHR30346:SF10">
    <property type="entry name" value="TRANSCRIPTIONAL REGULATOR OF OXIDATIVE STRESS OXYR"/>
    <property type="match status" value="1"/>
</dbReference>
<dbReference type="Gene3D" id="3.40.190.10">
    <property type="entry name" value="Periplasmic binding protein-like II"/>
    <property type="match status" value="2"/>
</dbReference>
<proteinExistence type="inferred from homology"/>
<dbReference type="AlphaFoldDB" id="A0A560GS92"/>
<dbReference type="CDD" id="cd08411">
    <property type="entry name" value="PBP2_OxyR"/>
    <property type="match status" value="1"/>
</dbReference>
<evidence type="ECO:0000256" key="4">
    <source>
        <dbReference type="ARBA" id="ARBA00023163"/>
    </source>
</evidence>
<dbReference type="PANTHER" id="PTHR30346">
    <property type="entry name" value="TRANSCRIPTIONAL DUAL REGULATOR HCAR-RELATED"/>
    <property type="match status" value="1"/>
</dbReference>
<gene>
    <name evidence="6" type="ORF">FBZ90_116121</name>
</gene>
<feature type="domain" description="HTH lysR-type" evidence="5">
    <location>
        <begin position="15"/>
        <end position="72"/>
    </location>
</feature>